<evidence type="ECO:0000256" key="1">
    <source>
        <dbReference type="SAM" id="MobiDB-lite"/>
    </source>
</evidence>
<gene>
    <name evidence="2" type="ORF">DSTB1V02_LOCUS1321</name>
</gene>
<feature type="region of interest" description="Disordered" evidence="1">
    <location>
        <begin position="39"/>
        <end position="80"/>
    </location>
</feature>
<reference evidence="2" key="1">
    <citation type="submission" date="2020-11" db="EMBL/GenBank/DDBJ databases">
        <authorList>
            <person name="Tran Van P."/>
        </authorList>
    </citation>
    <scope>NUCLEOTIDE SEQUENCE</scope>
</reference>
<evidence type="ECO:0000313" key="2">
    <source>
        <dbReference type="EMBL" id="CAD7241327.1"/>
    </source>
</evidence>
<dbReference type="EMBL" id="CAJPEV010000122">
    <property type="protein sequence ID" value="CAG0880948.1"/>
    <property type="molecule type" value="Genomic_DNA"/>
</dbReference>
<proteinExistence type="predicted"/>
<name>A0A7R8WZU4_9CRUS</name>
<feature type="compositionally biased region" description="Polar residues" evidence="1">
    <location>
        <begin position="69"/>
        <end position="80"/>
    </location>
</feature>
<protein>
    <submittedName>
        <fullName evidence="2">Uncharacterized protein</fullName>
    </submittedName>
</protein>
<dbReference type="EMBL" id="LR899639">
    <property type="protein sequence ID" value="CAD7241327.1"/>
    <property type="molecule type" value="Genomic_DNA"/>
</dbReference>
<evidence type="ECO:0000313" key="3">
    <source>
        <dbReference type="Proteomes" id="UP000677054"/>
    </source>
</evidence>
<sequence>MYAYERLKLVIQLEEGDKQFPSHLLKKVITSYAPMPVRGTKTRANYPKLEYDKQGRISSRPVRKRSSEEPSVSSTDMTNASISLQHQGEMVSTILMDPSDMCISLAIFLMGLGFH</sequence>
<accession>A0A7R8WZU4</accession>
<organism evidence="2">
    <name type="scientific">Darwinula stevensoni</name>
    <dbReference type="NCBI Taxonomy" id="69355"/>
    <lineage>
        <taxon>Eukaryota</taxon>
        <taxon>Metazoa</taxon>
        <taxon>Ecdysozoa</taxon>
        <taxon>Arthropoda</taxon>
        <taxon>Crustacea</taxon>
        <taxon>Oligostraca</taxon>
        <taxon>Ostracoda</taxon>
        <taxon>Podocopa</taxon>
        <taxon>Podocopida</taxon>
        <taxon>Darwinulocopina</taxon>
        <taxon>Darwinuloidea</taxon>
        <taxon>Darwinulidae</taxon>
        <taxon>Darwinula</taxon>
    </lineage>
</organism>
<keyword evidence="3" id="KW-1185">Reference proteome</keyword>
<dbReference type="Proteomes" id="UP000677054">
    <property type="component" value="Unassembled WGS sequence"/>
</dbReference>
<dbReference type="AlphaFoldDB" id="A0A7R8WZU4"/>